<dbReference type="PANTHER" id="PTHR24189:SF50">
    <property type="entry name" value="ANKYRIN REPEAT AND SOCS BOX PROTEIN 2"/>
    <property type="match status" value="1"/>
</dbReference>
<keyword evidence="1" id="KW-0677">Repeat</keyword>
<dbReference type="PANTHER" id="PTHR24189">
    <property type="entry name" value="MYOTROPHIN"/>
    <property type="match status" value="1"/>
</dbReference>
<name>A0A0D2KST2_9CHLO</name>
<organism evidence="3 4">
    <name type="scientific">Monoraphidium neglectum</name>
    <dbReference type="NCBI Taxonomy" id="145388"/>
    <lineage>
        <taxon>Eukaryota</taxon>
        <taxon>Viridiplantae</taxon>
        <taxon>Chlorophyta</taxon>
        <taxon>core chlorophytes</taxon>
        <taxon>Chlorophyceae</taxon>
        <taxon>CS clade</taxon>
        <taxon>Sphaeropleales</taxon>
        <taxon>Selenastraceae</taxon>
        <taxon>Monoraphidium</taxon>
    </lineage>
</organism>
<protein>
    <submittedName>
        <fullName evidence="3">Uncharacterized protein</fullName>
    </submittedName>
</protein>
<evidence type="ECO:0000256" key="2">
    <source>
        <dbReference type="ARBA" id="ARBA00023043"/>
    </source>
</evidence>
<dbReference type="SUPFAM" id="SSF48403">
    <property type="entry name" value="Ankyrin repeat"/>
    <property type="match status" value="1"/>
</dbReference>
<reference evidence="3 4" key="1">
    <citation type="journal article" date="2013" name="BMC Genomics">
        <title>Reconstruction of the lipid metabolism for the microalga Monoraphidium neglectum from its genome sequence reveals characteristics suitable for biofuel production.</title>
        <authorList>
            <person name="Bogen C."/>
            <person name="Al-Dilaimi A."/>
            <person name="Albersmeier A."/>
            <person name="Wichmann J."/>
            <person name="Grundmann M."/>
            <person name="Rupp O."/>
            <person name="Lauersen K.J."/>
            <person name="Blifernez-Klassen O."/>
            <person name="Kalinowski J."/>
            <person name="Goesmann A."/>
            <person name="Mussgnug J.H."/>
            <person name="Kruse O."/>
        </authorList>
    </citation>
    <scope>NUCLEOTIDE SEQUENCE [LARGE SCALE GENOMIC DNA]</scope>
    <source>
        <strain evidence="3 4">SAG 48.87</strain>
    </source>
</reference>
<dbReference type="KEGG" id="mng:MNEG_9378"/>
<dbReference type="Gene3D" id="1.25.40.20">
    <property type="entry name" value="Ankyrin repeat-containing domain"/>
    <property type="match status" value="2"/>
</dbReference>
<gene>
    <name evidence="3" type="ORF">MNEG_9378</name>
</gene>
<evidence type="ECO:0000313" key="4">
    <source>
        <dbReference type="Proteomes" id="UP000054498"/>
    </source>
</evidence>
<dbReference type="Proteomes" id="UP000054498">
    <property type="component" value="Unassembled WGS sequence"/>
</dbReference>
<dbReference type="InterPro" id="IPR036770">
    <property type="entry name" value="Ankyrin_rpt-contain_sf"/>
</dbReference>
<evidence type="ECO:0000256" key="1">
    <source>
        <dbReference type="ARBA" id="ARBA00022737"/>
    </source>
</evidence>
<proteinExistence type="predicted"/>
<accession>A0A0D2KST2</accession>
<dbReference type="GeneID" id="25742253"/>
<dbReference type="OrthoDB" id="71307at2759"/>
<keyword evidence="2" id="KW-0040">ANK repeat</keyword>
<dbReference type="STRING" id="145388.A0A0D2KST2"/>
<sequence>MRSGDAKRGGPYIDARKFPLHNATAEWNFAGMKAAIAKGADVNQREAHGLTPLQVALMTTSEPYWHPYTEEVYHAVKLLLDAKADPRIPFAPPTSERASPPLLWPAYDGRDDLVTMMLKAGADPNGKAKDGTTPLHQTAKCDFRLSWDPRAAATAEVLLAWGADLGARDASGKTPFGLTPGYPKCEGKYSDESDCPKVCRVLRDGVPNADKAAIKAGRKPDDASRKAPRCCGDADPNGLEFSQCCV</sequence>
<dbReference type="AlphaFoldDB" id="A0A0D2KST2"/>
<dbReference type="InterPro" id="IPR050745">
    <property type="entry name" value="Multifunctional_regulatory"/>
</dbReference>
<dbReference type="RefSeq" id="XP_013897603.1">
    <property type="nucleotide sequence ID" value="XM_014042149.1"/>
</dbReference>
<evidence type="ECO:0000313" key="3">
    <source>
        <dbReference type="EMBL" id="KIY98583.1"/>
    </source>
</evidence>
<dbReference type="EMBL" id="KK102134">
    <property type="protein sequence ID" value="KIY98583.1"/>
    <property type="molecule type" value="Genomic_DNA"/>
</dbReference>
<keyword evidence="4" id="KW-1185">Reference proteome</keyword>